<dbReference type="STRING" id="644352.J3NS79"/>
<dbReference type="VEuPathDB" id="FungiDB:GGTG_04124"/>
<reference evidence="2" key="5">
    <citation type="submission" date="2018-04" db="UniProtKB">
        <authorList>
            <consortium name="EnsemblFungi"/>
        </authorList>
    </citation>
    <scope>IDENTIFICATION</scope>
    <source>
        <strain evidence="2">R3-111a-1</strain>
    </source>
</reference>
<sequence>MHLRRSFEVRLVRERGEPHVDFHFYDHNDGYAIVWELLLGKKGDRRVGAGRLLDHEWIDLELLRSWKQKCLATHGDESSNPFRIPQVLPAWLIDTVEKRLVPGTTAGTPAAAPPGGGQRTSVLREYGSRNLTYPEDALPGILGLLPLFWRSFPGGFLYGLPEINFEAALRFRRARQAAHTGWKRGYQAIPITQWYTHWTPCHMNRRPIRPRWHTVTERAGAEYYMWRREGWERKEFDAAKHMLQDECEYNEAGMMPIIPPEGLGKHIYKHPGLPGKEYWAPLPLGSEETCQLSSSPPQTPYILCVTKKGWFAVERVPDVSSADEKIVVDGRHVGRLKVQCESDKELLPMAGDEDAEKVEIELVAICRKQKPVTKGPEETGDAAQPTVTYSESYVNPRYRRLLLSSQCASHNPYGAEKADYKYSLKTCTLVLATSDPLSPSPMKRMISIIRSRQRMCVAWSVRMF</sequence>
<accession>J3NS79</accession>
<dbReference type="HOGENOM" id="CLU_589300_0_0_1"/>
<dbReference type="OrthoDB" id="5135333at2759"/>
<reference evidence="3" key="1">
    <citation type="submission" date="2010-07" db="EMBL/GenBank/DDBJ databases">
        <title>The genome sequence of Gaeumannomyces graminis var. tritici strain R3-111a-1.</title>
        <authorList>
            <consortium name="The Broad Institute Genome Sequencing Platform"/>
            <person name="Ma L.-J."/>
            <person name="Dead R."/>
            <person name="Young S."/>
            <person name="Zeng Q."/>
            <person name="Koehrsen M."/>
            <person name="Alvarado L."/>
            <person name="Berlin A."/>
            <person name="Chapman S.B."/>
            <person name="Chen Z."/>
            <person name="Freedman E."/>
            <person name="Gellesch M."/>
            <person name="Goldberg J."/>
            <person name="Griggs A."/>
            <person name="Gujja S."/>
            <person name="Heilman E.R."/>
            <person name="Heiman D."/>
            <person name="Hepburn T."/>
            <person name="Howarth C."/>
            <person name="Jen D."/>
            <person name="Larson L."/>
            <person name="Mehta T."/>
            <person name="Neiman D."/>
            <person name="Pearson M."/>
            <person name="Roberts A."/>
            <person name="Saif S."/>
            <person name="Shea T."/>
            <person name="Shenoy N."/>
            <person name="Sisk P."/>
            <person name="Stolte C."/>
            <person name="Sykes S."/>
            <person name="Walk T."/>
            <person name="White J."/>
            <person name="Yandava C."/>
            <person name="Haas B."/>
            <person name="Nusbaum C."/>
            <person name="Birren B."/>
        </authorList>
    </citation>
    <scope>NUCLEOTIDE SEQUENCE [LARGE SCALE GENOMIC DNA]</scope>
    <source>
        <strain evidence="3">R3-111a-1</strain>
    </source>
</reference>
<evidence type="ECO:0000313" key="2">
    <source>
        <dbReference type="EnsemblFungi" id="EJT79035"/>
    </source>
</evidence>
<evidence type="ECO:0000313" key="3">
    <source>
        <dbReference type="Proteomes" id="UP000006039"/>
    </source>
</evidence>
<dbReference type="Proteomes" id="UP000006039">
    <property type="component" value="Unassembled WGS sequence"/>
</dbReference>
<dbReference type="EnsemblFungi" id="EJT79035">
    <property type="protein sequence ID" value="EJT79035"/>
    <property type="gene ID" value="GGTG_04124"/>
</dbReference>
<proteinExistence type="predicted"/>
<dbReference type="EMBL" id="GL385396">
    <property type="protein sequence ID" value="EJT79035.1"/>
    <property type="molecule type" value="Genomic_DNA"/>
</dbReference>
<dbReference type="RefSeq" id="XP_009220180.1">
    <property type="nucleotide sequence ID" value="XM_009221916.1"/>
</dbReference>
<gene>
    <name evidence="2" type="primary">20344582</name>
    <name evidence="1" type="ORF">GGTG_04124</name>
</gene>
<name>J3NS79_GAET3</name>
<reference evidence="2" key="4">
    <citation type="journal article" date="2015" name="G3 (Bethesda)">
        <title>Genome sequences of three phytopathogenic species of the Magnaporthaceae family of fungi.</title>
        <authorList>
            <person name="Okagaki L.H."/>
            <person name="Nunes C.C."/>
            <person name="Sailsbery J."/>
            <person name="Clay B."/>
            <person name="Brown D."/>
            <person name="John T."/>
            <person name="Oh Y."/>
            <person name="Young N."/>
            <person name="Fitzgerald M."/>
            <person name="Haas B.J."/>
            <person name="Zeng Q."/>
            <person name="Young S."/>
            <person name="Adiconis X."/>
            <person name="Fan L."/>
            <person name="Levin J.Z."/>
            <person name="Mitchell T.K."/>
            <person name="Okubara P.A."/>
            <person name="Farman M.L."/>
            <person name="Kohn L.M."/>
            <person name="Birren B."/>
            <person name="Ma L.-J."/>
            <person name="Dean R.A."/>
        </authorList>
    </citation>
    <scope>NUCLEOTIDE SEQUENCE</scope>
    <source>
        <strain evidence="2">R3-111a-1</strain>
    </source>
</reference>
<reference evidence="1" key="3">
    <citation type="submission" date="2010-09" db="EMBL/GenBank/DDBJ databases">
        <title>Annotation of Gaeumannomyces graminis var. tritici R3-111a-1.</title>
        <authorList>
            <consortium name="The Broad Institute Genome Sequencing Platform"/>
            <person name="Ma L.-J."/>
            <person name="Dead R."/>
            <person name="Young S.K."/>
            <person name="Zeng Q."/>
            <person name="Gargeya S."/>
            <person name="Fitzgerald M."/>
            <person name="Haas B."/>
            <person name="Abouelleil A."/>
            <person name="Alvarado L."/>
            <person name="Arachchi H.M."/>
            <person name="Berlin A."/>
            <person name="Brown A."/>
            <person name="Chapman S.B."/>
            <person name="Chen Z."/>
            <person name="Dunbar C."/>
            <person name="Freedman E."/>
            <person name="Gearin G."/>
            <person name="Gellesch M."/>
            <person name="Goldberg J."/>
            <person name="Griggs A."/>
            <person name="Gujja S."/>
            <person name="Heiman D."/>
            <person name="Howarth C."/>
            <person name="Larson L."/>
            <person name="Lui A."/>
            <person name="MacDonald P.J.P."/>
            <person name="Mehta T."/>
            <person name="Montmayeur A."/>
            <person name="Murphy C."/>
            <person name="Neiman D."/>
            <person name="Pearson M."/>
            <person name="Priest M."/>
            <person name="Roberts A."/>
            <person name="Saif S."/>
            <person name="Shea T."/>
            <person name="Shenoy N."/>
            <person name="Sisk P."/>
            <person name="Stolte C."/>
            <person name="Sykes S."/>
            <person name="Yandava C."/>
            <person name="Wortman J."/>
            <person name="Nusbaum C."/>
            <person name="Birren B."/>
        </authorList>
    </citation>
    <scope>NUCLEOTIDE SEQUENCE</scope>
    <source>
        <strain evidence="1">R3-111a-1</strain>
    </source>
</reference>
<organism evidence="1">
    <name type="scientific">Gaeumannomyces tritici (strain R3-111a-1)</name>
    <name type="common">Wheat and barley take-all root rot fungus</name>
    <name type="synonym">Gaeumannomyces graminis var. tritici</name>
    <dbReference type="NCBI Taxonomy" id="644352"/>
    <lineage>
        <taxon>Eukaryota</taxon>
        <taxon>Fungi</taxon>
        <taxon>Dikarya</taxon>
        <taxon>Ascomycota</taxon>
        <taxon>Pezizomycotina</taxon>
        <taxon>Sordariomycetes</taxon>
        <taxon>Sordariomycetidae</taxon>
        <taxon>Magnaporthales</taxon>
        <taxon>Magnaporthaceae</taxon>
        <taxon>Gaeumannomyces</taxon>
    </lineage>
</organism>
<evidence type="ECO:0000313" key="1">
    <source>
        <dbReference type="EMBL" id="EJT79035.1"/>
    </source>
</evidence>
<reference evidence="1" key="2">
    <citation type="submission" date="2010-07" db="EMBL/GenBank/DDBJ databases">
        <authorList>
            <consortium name="The Broad Institute Genome Sequencing Platform"/>
            <consortium name="Broad Institute Genome Sequencing Center for Infectious Disease"/>
            <person name="Ma L.-J."/>
            <person name="Dead R."/>
            <person name="Young S."/>
            <person name="Zeng Q."/>
            <person name="Koehrsen M."/>
            <person name="Alvarado L."/>
            <person name="Berlin A."/>
            <person name="Chapman S.B."/>
            <person name="Chen Z."/>
            <person name="Freedman E."/>
            <person name="Gellesch M."/>
            <person name="Goldberg J."/>
            <person name="Griggs A."/>
            <person name="Gujja S."/>
            <person name="Heilman E.R."/>
            <person name="Heiman D."/>
            <person name="Hepburn T."/>
            <person name="Howarth C."/>
            <person name="Jen D."/>
            <person name="Larson L."/>
            <person name="Mehta T."/>
            <person name="Neiman D."/>
            <person name="Pearson M."/>
            <person name="Roberts A."/>
            <person name="Saif S."/>
            <person name="Shea T."/>
            <person name="Shenoy N."/>
            <person name="Sisk P."/>
            <person name="Stolte C."/>
            <person name="Sykes S."/>
            <person name="Walk T."/>
            <person name="White J."/>
            <person name="Yandava C."/>
            <person name="Haas B."/>
            <person name="Nusbaum C."/>
            <person name="Birren B."/>
        </authorList>
    </citation>
    <scope>NUCLEOTIDE SEQUENCE</scope>
    <source>
        <strain evidence="1">R3-111a-1</strain>
    </source>
</reference>
<dbReference type="GeneID" id="20344582"/>
<keyword evidence="3" id="KW-1185">Reference proteome</keyword>
<dbReference type="AlphaFoldDB" id="J3NS79"/>
<protein>
    <submittedName>
        <fullName evidence="1 2">Uncharacterized protein</fullName>
    </submittedName>
</protein>